<reference evidence="2" key="1">
    <citation type="journal article" date="2023" name="Nat. Plants">
        <title>Single-cell RNA sequencing provides a high-resolution roadmap for understanding the multicellular compartmentation of specialized metabolism.</title>
        <authorList>
            <person name="Sun S."/>
            <person name="Shen X."/>
            <person name="Li Y."/>
            <person name="Li Y."/>
            <person name="Wang S."/>
            <person name="Li R."/>
            <person name="Zhang H."/>
            <person name="Shen G."/>
            <person name="Guo B."/>
            <person name="Wei J."/>
            <person name="Xu J."/>
            <person name="St-Pierre B."/>
            <person name="Chen S."/>
            <person name="Sun C."/>
        </authorList>
    </citation>
    <scope>NUCLEOTIDE SEQUENCE [LARGE SCALE GENOMIC DNA]</scope>
</reference>
<evidence type="ECO:0000313" key="1">
    <source>
        <dbReference type="EMBL" id="KAI5675586.1"/>
    </source>
</evidence>
<organism evidence="1 2">
    <name type="scientific">Catharanthus roseus</name>
    <name type="common">Madagascar periwinkle</name>
    <name type="synonym">Vinca rosea</name>
    <dbReference type="NCBI Taxonomy" id="4058"/>
    <lineage>
        <taxon>Eukaryota</taxon>
        <taxon>Viridiplantae</taxon>
        <taxon>Streptophyta</taxon>
        <taxon>Embryophyta</taxon>
        <taxon>Tracheophyta</taxon>
        <taxon>Spermatophyta</taxon>
        <taxon>Magnoliopsida</taxon>
        <taxon>eudicotyledons</taxon>
        <taxon>Gunneridae</taxon>
        <taxon>Pentapetalae</taxon>
        <taxon>asterids</taxon>
        <taxon>lamiids</taxon>
        <taxon>Gentianales</taxon>
        <taxon>Apocynaceae</taxon>
        <taxon>Rauvolfioideae</taxon>
        <taxon>Vinceae</taxon>
        <taxon>Catharanthinae</taxon>
        <taxon>Catharanthus</taxon>
    </lineage>
</organism>
<dbReference type="EMBL" id="CM044702">
    <property type="protein sequence ID" value="KAI5675586.1"/>
    <property type="molecule type" value="Genomic_DNA"/>
</dbReference>
<accession>A0ACC0BSC6</accession>
<evidence type="ECO:0000313" key="2">
    <source>
        <dbReference type="Proteomes" id="UP001060085"/>
    </source>
</evidence>
<gene>
    <name evidence="1" type="ORF">M9H77_06536</name>
</gene>
<name>A0ACC0BSC6_CATRO</name>
<keyword evidence="2" id="KW-1185">Reference proteome</keyword>
<comment type="caution">
    <text evidence="1">The sequence shown here is derived from an EMBL/GenBank/DDBJ whole genome shotgun (WGS) entry which is preliminary data.</text>
</comment>
<sequence>MEHFMSFVSKQSSNSFEDEDKVDKDEYDDEELFSFSKDEYGKISKQKPVPTSSCILPLKFRFKDEESKNVEKLESEKMKEGLFSEMYTFMYSNINNNSPKIPMQKSIACNIEENQIKSCNKEKHYLVIREDIGEVCYPRGHVESEMKSRREVNHIYFLPFGWVKSGRYIFHFCKEKGAPLAELYYSLRTSSGVENWREENGFGEEGIELISLGVLKEEK</sequence>
<protein>
    <submittedName>
        <fullName evidence="1">Uncharacterized protein</fullName>
    </submittedName>
</protein>
<proteinExistence type="predicted"/>
<dbReference type="Proteomes" id="UP001060085">
    <property type="component" value="Linkage Group LG02"/>
</dbReference>